<accession>A0A191WCX6</accession>
<keyword evidence="2" id="KW-0472">Membrane</keyword>
<evidence type="ECO:0000256" key="1">
    <source>
        <dbReference type="SAM" id="MobiDB-lite"/>
    </source>
</evidence>
<keyword evidence="2" id="KW-0812">Transmembrane</keyword>
<keyword evidence="4" id="KW-1185">Reference proteome</keyword>
<feature type="region of interest" description="Disordered" evidence="1">
    <location>
        <begin position="1"/>
        <end position="40"/>
    </location>
</feature>
<feature type="transmembrane region" description="Helical" evidence="2">
    <location>
        <begin position="90"/>
        <end position="107"/>
    </location>
</feature>
<keyword evidence="2" id="KW-1133">Transmembrane helix</keyword>
<dbReference type="Pfam" id="PF19545">
    <property type="entry name" value="DUF6069"/>
    <property type="match status" value="1"/>
</dbReference>
<reference evidence="3 4" key="1">
    <citation type="journal article" date="2016" name="Int. J. Syst. Evol. Microbiol.">
        <title>Agromyces aureus sp. nov., isolated from the rhizosphere of Salix caprea L. grown in a heavy-metal-contaminated soil.</title>
        <authorList>
            <person name="Corretto E."/>
            <person name="Antonielli L."/>
            <person name="Sessitsch A."/>
            <person name="Compant S."/>
            <person name="Gorfer M."/>
            <person name="Kuffner M."/>
            <person name="Brader G."/>
        </authorList>
    </citation>
    <scope>NUCLEOTIDE SEQUENCE [LARGE SCALE GENOMIC DNA]</scope>
    <source>
        <strain evidence="3 4">AR33</strain>
    </source>
</reference>
<feature type="transmembrane region" description="Helical" evidence="2">
    <location>
        <begin position="49"/>
        <end position="70"/>
    </location>
</feature>
<sequence length="174" mass="17546">MNDETIQNGAPTTGVTATTGASATKGMTPAGPPERSGVSGRARRRLERAAVLLVAAVLPLLIWAVAVPIAGLDLTVGTGPTAQVVSPSSIVVAVLVAGCCAWGVLALLERFSRRSGRTFAIIGWTVLAVSLLGPLLSAVSGVVLVVLLAMHLATGAALVLGLPRAARRLDPAVS</sequence>
<name>A0A191WCX6_9MICO</name>
<proteinExistence type="predicted"/>
<evidence type="ECO:0000313" key="4">
    <source>
        <dbReference type="Proteomes" id="UP000078437"/>
    </source>
</evidence>
<evidence type="ECO:0000313" key="3">
    <source>
        <dbReference type="EMBL" id="ANJ26082.1"/>
    </source>
</evidence>
<dbReference type="KEGG" id="agy:ATC03_04380"/>
<reference evidence="4" key="2">
    <citation type="submission" date="2016-01" db="EMBL/GenBank/DDBJ databases">
        <title>Complete genome sequence of Agromyces aureus AR33T and comparison with related organisms.</title>
        <authorList>
            <person name="Corretto E."/>
            <person name="Antonielli L."/>
            <person name="Sessitsch A."/>
            <person name="Brader G."/>
        </authorList>
    </citation>
    <scope>NUCLEOTIDE SEQUENCE [LARGE SCALE GENOMIC DNA]</scope>
    <source>
        <strain evidence="4">AR33</strain>
    </source>
</reference>
<dbReference type="EMBL" id="CP013979">
    <property type="protein sequence ID" value="ANJ26082.1"/>
    <property type="molecule type" value="Genomic_DNA"/>
</dbReference>
<feature type="transmembrane region" description="Helical" evidence="2">
    <location>
        <begin position="142"/>
        <end position="162"/>
    </location>
</feature>
<dbReference type="OrthoDB" id="5008026at2"/>
<dbReference type="AlphaFoldDB" id="A0A191WCX6"/>
<dbReference type="STRING" id="453304.ATC03_04380"/>
<gene>
    <name evidence="3" type="ORF">ATC03_04380</name>
</gene>
<evidence type="ECO:0000256" key="2">
    <source>
        <dbReference type="SAM" id="Phobius"/>
    </source>
</evidence>
<dbReference type="Proteomes" id="UP000078437">
    <property type="component" value="Chromosome"/>
</dbReference>
<protein>
    <submittedName>
        <fullName evidence="3">Uncharacterized protein</fullName>
    </submittedName>
</protein>
<feature type="transmembrane region" description="Helical" evidence="2">
    <location>
        <begin position="119"/>
        <end position="136"/>
    </location>
</feature>
<dbReference type="RefSeq" id="WP_084003283.1">
    <property type="nucleotide sequence ID" value="NZ_CP013979.1"/>
</dbReference>
<feature type="compositionally biased region" description="Low complexity" evidence="1">
    <location>
        <begin position="9"/>
        <end position="28"/>
    </location>
</feature>
<organism evidence="3 4">
    <name type="scientific">Agromyces aureus</name>
    <dbReference type="NCBI Taxonomy" id="453304"/>
    <lineage>
        <taxon>Bacteria</taxon>
        <taxon>Bacillati</taxon>
        <taxon>Actinomycetota</taxon>
        <taxon>Actinomycetes</taxon>
        <taxon>Micrococcales</taxon>
        <taxon>Microbacteriaceae</taxon>
        <taxon>Agromyces</taxon>
    </lineage>
</organism>
<dbReference type="InterPro" id="IPR045713">
    <property type="entry name" value="DUF6069"/>
</dbReference>